<proteinExistence type="predicted"/>
<feature type="domain" description="Extradiol ring-cleavage dioxygenase class III enzyme subunit B" evidence="1">
    <location>
        <begin position="234"/>
        <end position="351"/>
    </location>
</feature>
<dbReference type="Pfam" id="PF02900">
    <property type="entry name" value="LigB"/>
    <property type="match status" value="1"/>
</dbReference>
<comment type="caution">
    <text evidence="2">The sequence shown here is derived from an EMBL/GenBank/DDBJ whole genome shotgun (WGS) entry which is preliminary data.</text>
</comment>
<evidence type="ECO:0000259" key="1">
    <source>
        <dbReference type="Pfam" id="PF02900"/>
    </source>
</evidence>
<accession>A0A6P0HM14</accession>
<dbReference type="SUPFAM" id="SSF53213">
    <property type="entry name" value="LigB-like"/>
    <property type="match status" value="1"/>
</dbReference>
<organism evidence="2 3">
    <name type="scientific">Nocardioides zeae</name>
    <dbReference type="NCBI Taxonomy" id="1457234"/>
    <lineage>
        <taxon>Bacteria</taxon>
        <taxon>Bacillati</taxon>
        <taxon>Actinomycetota</taxon>
        <taxon>Actinomycetes</taxon>
        <taxon>Propionibacteriales</taxon>
        <taxon>Nocardioidaceae</taxon>
        <taxon>Nocardioides</taxon>
    </lineage>
</organism>
<keyword evidence="3" id="KW-1185">Reference proteome</keyword>
<gene>
    <name evidence="2" type="ORF">G3T38_15720</name>
</gene>
<evidence type="ECO:0000313" key="2">
    <source>
        <dbReference type="EMBL" id="NEN79722.1"/>
    </source>
</evidence>
<keyword evidence="2" id="KW-0223">Dioxygenase</keyword>
<name>A0A6P0HM14_9ACTN</name>
<dbReference type="GO" id="GO:0016702">
    <property type="term" value="F:oxidoreductase activity, acting on single donors with incorporation of molecular oxygen, incorporation of two atoms of oxygen"/>
    <property type="evidence" value="ECO:0007669"/>
    <property type="project" value="UniProtKB-ARBA"/>
</dbReference>
<dbReference type="GO" id="GO:0008198">
    <property type="term" value="F:ferrous iron binding"/>
    <property type="evidence" value="ECO:0007669"/>
    <property type="project" value="InterPro"/>
</dbReference>
<keyword evidence="2" id="KW-0560">Oxidoreductase</keyword>
<dbReference type="Proteomes" id="UP000468687">
    <property type="component" value="Unassembled WGS sequence"/>
</dbReference>
<dbReference type="EMBL" id="JAAGXA010000011">
    <property type="protein sequence ID" value="NEN79722.1"/>
    <property type="molecule type" value="Genomic_DNA"/>
</dbReference>
<sequence>MGEAIGLGITHYPLLAATDEYMAALMSQVLTDPDIPDDRKDPANWSDLAQQEWSDDRGAAAAAGHRKSLLTNLAAARQTLDEFEPDLLIVWGDDQYENFREEVIPSFCILAYPDTEVDQLAVLDVMSLPNAWGLPSGQRMVMRGNQPYAKKLAQDVLADGVDVAYSYEPRRDIHHFPHAFANTQVFLDYENVGKTFPYPIVSVAVNCYGEHVIARRGGIAPFAEILGGEDLDPPGPSPQRCYEFGRAVGRSVRKSDKRVALVASASWSHAFLNDKDWHLRPDTAADRELYDAMVRGDHDVWTSRTVRDIVDAGQHEMLNWFCLLGAVSELGLELESSEFVETEVFNSNKAFATFR</sequence>
<evidence type="ECO:0000313" key="3">
    <source>
        <dbReference type="Proteomes" id="UP000468687"/>
    </source>
</evidence>
<dbReference type="InterPro" id="IPR004183">
    <property type="entry name" value="Xdiol_dOase_suB"/>
</dbReference>
<dbReference type="AlphaFoldDB" id="A0A6P0HM14"/>
<dbReference type="Gene3D" id="3.40.830.10">
    <property type="entry name" value="LigB-like"/>
    <property type="match status" value="1"/>
</dbReference>
<dbReference type="RefSeq" id="WP_163773262.1">
    <property type="nucleotide sequence ID" value="NZ_JAAGXA010000011.1"/>
</dbReference>
<protein>
    <submittedName>
        <fullName evidence="2">Extradiol ring-cleavage dioxygenase</fullName>
    </submittedName>
</protein>
<reference evidence="2 3" key="1">
    <citation type="journal article" date="2014" name="Int. J. Syst. Evol. Microbiol.">
        <title>Nocardioides zeae sp. nov., isolated from the stem of Zea mays.</title>
        <authorList>
            <person name="Glaeser S.P."/>
            <person name="McInroy J.A."/>
            <person name="Busse H.J."/>
            <person name="Kampfer P."/>
        </authorList>
    </citation>
    <scope>NUCLEOTIDE SEQUENCE [LARGE SCALE GENOMIC DNA]</scope>
    <source>
        <strain evidence="2 3">JCM 30728</strain>
    </source>
</reference>